<dbReference type="InterPro" id="IPR052895">
    <property type="entry name" value="HetReg/Transcr_Mod"/>
</dbReference>
<keyword evidence="3" id="KW-1185">Reference proteome</keyword>
<accession>A0A6A6R9E9</accession>
<sequence length="245" mass="28536">MSSPNPNAGFRYDPLDLSREEFRLIRMTRTHPNALSCEMIVDWLPLHTIHKALSYQWGEKLPARQILVNGARFTVRNNLYSFLETIRDDTETWFFIDQICIDQSNVQERNHQVKFMRQVYKNADEVVAWLGPEADRSSLAMAYISDKASFSQEYTQHRAGFPDFESFRNFYPERPYYLFTLKSPPLQRQRLGEGFGLSVSAALLDSYSDRSRNPTHENCGCALRKCSSRVVKVRGVLHNPKNFRL</sequence>
<protein>
    <recommendedName>
        <fullName evidence="1">Heterokaryon incompatibility domain-containing protein</fullName>
    </recommendedName>
</protein>
<evidence type="ECO:0000313" key="2">
    <source>
        <dbReference type="EMBL" id="KAF2500087.1"/>
    </source>
</evidence>
<name>A0A6A6R9E9_9PEZI</name>
<dbReference type="Pfam" id="PF06985">
    <property type="entry name" value="HET"/>
    <property type="match status" value="1"/>
</dbReference>
<dbReference type="OrthoDB" id="194358at2759"/>
<gene>
    <name evidence="2" type="ORF">BU16DRAFT_235801</name>
</gene>
<dbReference type="PANTHER" id="PTHR24148">
    <property type="entry name" value="ANKYRIN REPEAT DOMAIN-CONTAINING PROTEIN 39 HOMOLOG-RELATED"/>
    <property type="match status" value="1"/>
</dbReference>
<dbReference type="PANTHER" id="PTHR24148:SF73">
    <property type="entry name" value="HET DOMAIN PROTEIN (AFU_ORTHOLOGUE AFUA_8G01020)"/>
    <property type="match status" value="1"/>
</dbReference>
<dbReference type="InterPro" id="IPR010730">
    <property type="entry name" value="HET"/>
</dbReference>
<organism evidence="2 3">
    <name type="scientific">Lophium mytilinum</name>
    <dbReference type="NCBI Taxonomy" id="390894"/>
    <lineage>
        <taxon>Eukaryota</taxon>
        <taxon>Fungi</taxon>
        <taxon>Dikarya</taxon>
        <taxon>Ascomycota</taxon>
        <taxon>Pezizomycotina</taxon>
        <taxon>Dothideomycetes</taxon>
        <taxon>Pleosporomycetidae</taxon>
        <taxon>Mytilinidiales</taxon>
        <taxon>Mytilinidiaceae</taxon>
        <taxon>Lophium</taxon>
    </lineage>
</organism>
<dbReference type="EMBL" id="MU004183">
    <property type="protein sequence ID" value="KAF2500087.1"/>
    <property type="molecule type" value="Genomic_DNA"/>
</dbReference>
<evidence type="ECO:0000259" key="1">
    <source>
        <dbReference type="Pfam" id="PF06985"/>
    </source>
</evidence>
<dbReference type="Proteomes" id="UP000799750">
    <property type="component" value="Unassembled WGS sequence"/>
</dbReference>
<feature type="domain" description="Heterokaryon incompatibility" evidence="1">
    <location>
        <begin position="51"/>
        <end position="156"/>
    </location>
</feature>
<evidence type="ECO:0000313" key="3">
    <source>
        <dbReference type="Proteomes" id="UP000799750"/>
    </source>
</evidence>
<dbReference type="AlphaFoldDB" id="A0A6A6R9E9"/>
<reference evidence="2" key="1">
    <citation type="journal article" date="2020" name="Stud. Mycol.">
        <title>101 Dothideomycetes genomes: a test case for predicting lifestyles and emergence of pathogens.</title>
        <authorList>
            <person name="Haridas S."/>
            <person name="Albert R."/>
            <person name="Binder M."/>
            <person name="Bloem J."/>
            <person name="Labutti K."/>
            <person name="Salamov A."/>
            <person name="Andreopoulos B."/>
            <person name="Baker S."/>
            <person name="Barry K."/>
            <person name="Bills G."/>
            <person name="Bluhm B."/>
            <person name="Cannon C."/>
            <person name="Castanera R."/>
            <person name="Culley D."/>
            <person name="Daum C."/>
            <person name="Ezra D."/>
            <person name="Gonzalez J."/>
            <person name="Henrissat B."/>
            <person name="Kuo A."/>
            <person name="Liang C."/>
            <person name="Lipzen A."/>
            <person name="Lutzoni F."/>
            <person name="Magnuson J."/>
            <person name="Mondo S."/>
            <person name="Nolan M."/>
            <person name="Ohm R."/>
            <person name="Pangilinan J."/>
            <person name="Park H.-J."/>
            <person name="Ramirez L."/>
            <person name="Alfaro M."/>
            <person name="Sun H."/>
            <person name="Tritt A."/>
            <person name="Yoshinaga Y."/>
            <person name="Zwiers L.-H."/>
            <person name="Turgeon B."/>
            <person name="Goodwin S."/>
            <person name="Spatafora J."/>
            <person name="Crous P."/>
            <person name="Grigoriev I."/>
        </authorList>
    </citation>
    <scope>NUCLEOTIDE SEQUENCE</scope>
    <source>
        <strain evidence="2">CBS 269.34</strain>
    </source>
</reference>
<proteinExistence type="predicted"/>